<name>A0AAV4PIH1_CAEEX</name>
<keyword evidence="2" id="KW-1185">Reference proteome</keyword>
<organism evidence="1 2">
    <name type="scientific">Caerostris extrusa</name>
    <name type="common">Bark spider</name>
    <name type="synonym">Caerostris bankana</name>
    <dbReference type="NCBI Taxonomy" id="172846"/>
    <lineage>
        <taxon>Eukaryota</taxon>
        <taxon>Metazoa</taxon>
        <taxon>Ecdysozoa</taxon>
        <taxon>Arthropoda</taxon>
        <taxon>Chelicerata</taxon>
        <taxon>Arachnida</taxon>
        <taxon>Araneae</taxon>
        <taxon>Araneomorphae</taxon>
        <taxon>Entelegynae</taxon>
        <taxon>Araneoidea</taxon>
        <taxon>Araneidae</taxon>
        <taxon>Caerostris</taxon>
    </lineage>
</organism>
<reference evidence="1 2" key="1">
    <citation type="submission" date="2021-06" db="EMBL/GenBank/DDBJ databases">
        <title>Caerostris extrusa draft genome.</title>
        <authorList>
            <person name="Kono N."/>
            <person name="Arakawa K."/>
        </authorList>
    </citation>
    <scope>NUCLEOTIDE SEQUENCE [LARGE SCALE GENOMIC DNA]</scope>
</reference>
<evidence type="ECO:0000313" key="1">
    <source>
        <dbReference type="EMBL" id="GIX96871.1"/>
    </source>
</evidence>
<dbReference type="AlphaFoldDB" id="A0AAV4PIH1"/>
<proteinExistence type="predicted"/>
<evidence type="ECO:0000313" key="2">
    <source>
        <dbReference type="Proteomes" id="UP001054945"/>
    </source>
</evidence>
<sequence length="104" mass="12050">MGHEASAHRDALTRNGENYNEQCETRTVQRQLTCGYPECTEGDLWNTCSHSHPRPAEGHSSLQMYPYLRQNEEVPSLVELRREKHRSPAHINGYKQRMEICAIL</sequence>
<gene>
    <name evidence="1" type="ORF">CEXT_571731</name>
</gene>
<dbReference type="Proteomes" id="UP001054945">
    <property type="component" value="Unassembled WGS sequence"/>
</dbReference>
<protein>
    <submittedName>
        <fullName evidence="1">Uncharacterized protein</fullName>
    </submittedName>
</protein>
<comment type="caution">
    <text evidence="1">The sequence shown here is derived from an EMBL/GenBank/DDBJ whole genome shotgun (WGS) entry which is preliminary data.</text>
</comment>
<accession>A0AAV4PIH1</accession>
<dbReference type="EMBL" id="BPLR01004707">
    <property type="protein sequence ID" value="GIX96871.1"/>
    <property type="molecule type" value="Genomic_DNA"/>
</dbReference>